<feature type="compositionally biased region" description="Polar residues" evidence="1">
    <location>
        <begin position="33"/>
        <end position="42"/>
    </location>
</feature>
<dbReference type="AlphaFoldDB" id="A0A177TXI1"/>
<accession>A0A177TXI1</accession>
<proteinExistence type="predicted"/>
<organism evidence="2 3">
    <name type="scientific">Tilletia indica</name>
    <dbReference type="NCBI Taxonomy" id="43049"/>
    <lineage>
        <taxon>Eukaryota</taxon>
        <taxon>Fungi</taxon>
        <taxon>Dikarya</taxon>
        <taxon>Basidiomycota</taxon>
        <taxon>Ustilaginomycotina</taxon>
        <taxon>Exobasidiomycetes</taxon>
        <taxon>Tilletiales</taxon>
        <taxon>Tilletiaceae</taxon>
        <taxon>Tilletia</taxon>
    </lineage>
</organism>
<name>A0A177TXI1_9BASI</name>
<evidence type="ECO:0000256" key="1">
    <source>
        <dbReference type="SAM" id="MobiDB-lite"/>
    </source>
</evidence>
<reference evidence="2" key="1">
    <citation type="submission" date="2016-04" db="EMBL/GenBank/DDBJ databases">
        <authorList>
            <person name="Nguyen H.D."/>
            <person name="Samba Siva P."/>
            <person name="Cullis J."/>
            <person name="Levesque C.A."/>
            <person name="Hambleton S."/>
        </authorList>
    </citation>
    <scope>NUCLEOTIDE SEQUENCE</scope>
    <source>
        <strain evidence="2">DAOMC 236416</strain>
    </source>
</reference>
<keyword evidence="3" id="KW-1185">Reference proteome</keyword>
<gene>
    <name evidence="2" type="ORF">A4X13_0g5682</name>
</gene>
<comment type="caution">
    <text evidence="2">The sequence shown here is derived from an EMBL/GenBank/DDBJ whole genome shotgun (WGS) entry which is preliminary data.</text>
</comment>
<feature type="region of interest" description="Disordered" evidence="1">
    <location>
        <begin position="1"/>
        <end position="73"/>
    </location>
</feature>
<protein>
    <submittedName>
        <fullName evidence="2">Uncharacterized protein</fullName>
    </submittedName>
</protein>
<dbReference type="EMBL" id="LWDF02000464">
    <property type="protein sequence ID" value="KAE8246659.1"/>
    <property type="molecule type" value="Genomic_DNA"/>
</dbReference>
<reference evidence="2" key="2">
    <citation type="journal article" date="2019" name="IMA Fungus">
        <title>Genome sequencing and comparison of five Tilletia species to identify candidate genes for the detection of regulated species infecting wheat.</title>
        <authorList>
            <person name="Nguyen H.D.T."/>
            <person name="Sultana T."/>
            <person name="Kesanakurti P."/>
            <person name="Hambleton S."/>
        </authorList>
    </citation>
    <scope>NUCLEOTIDE SEQUENCE</scope>
    <source>
        <strain evidence="2">DAOMC 236416</strain>
    </source>
</reference>
<evidence type="ECO:0000313" key="2">
    <source>
        <dbReference type="EMBL" id="KAE8246659.1"/>
    </source>
</evidence>
<feature type="compositionally biased region" description="Polar residues" evidence="1">
    <location>
        <begin position="61"/>
        <end position="73"/>
    </location>
</feature>
<dbReference type="Proteomes" id="UP000077521">
    <property type="component" value="Unassembled WGS sequence"/>
</dbReference>
<sequence length="73" mass="8022">MGSCSKARPSPLPSQKNRHRSSDPPMVMEKTRSSTTLHISLTSRRHKNRVQDLPLTHGPYSASSQTPSAANKP</sequence>
<evidence type="ECO:0000313" key="3">
    <source>
        <dbReference type="Proteomes" id="UP000077521"/>
    </source>
</evidence>